<evidence type="ECO:0000313" key="2">
    <source>
        <dbReference type="Proteomes" id="UP000697330"/>
    </source>
</evidence>
<dbReference type="InterPro" id="IPR007337">
    <property type="entry name" value="RelB/DinJ"/>
</dbReference>
<dbReference type="InterPro" id="IPR013321">
    <property type="entry name" value="Arc_rbn_hlx_hlx"/>
</dbReference>
<dbReference type="Proteomes" id="UP000697330">
    <property type="component" value="Unassembled WGS sequence"/>
</dbReference>
<name>A0A921GED0_9ACTN</name>
<organism evidence="1 2">
    <name type="scientific">Thermophilibacter provencensis</name>
    <dbReference type="NCBI Taxonomy" id="1852386"/>
    <lineage>
        <taxon>Bacteria</taxon>
        <taxon>Bacillati</taxon>
        <taxon>Actinomycetota</taxon>
        <taxon>Coriobacteriia</taxon>
        <taxon>Coriobacteriales</taxon>
        <taxon>Atopobiaceae</taxon>
        <taxon>Thermophilibacter</taxon>
    </lineage>
</organism>
<dbReference type="EMBL" id="DYWQ01000045">
    <property type="protein sequence ID" value="HJF44690.1"/>
    <property type="molecule type" value="Genomic_DNA"/>
</dbReference>
<sequence length="86" mass="9455">MAVTSVPIGSRVDVNLKRAFDETAEELGLTPTSALTVLMKRFVDEGGFPFAVRKRVPTEVEFAREMDARYRAMLGGNEAAHNLVEA</sequence>
<reference evidence="1" key="1">
    <citation type="journal article" date="2021" name="PeerJ">
        <title>Extensive microbial diversity within the chicken gut microbiome revealed by metagenomics and culture.</title>
        <authorList>
            <person name="Gilroy R."/>
            <person name="Ravi A."/>
            <person name="Getino M."/>
            <person name="Pursley I."/>
            <person name="Horton D.L."/>
            <person name="Alikhan N.F."/>
            <person name="Baker D."/>
            <person name="Gharbi K."/>
            <person name="Hall N."/>
            <person name="Watson M."/>
            <person name="Adriaenssens E.M."/>
            <person name="Foster-Nyarko E."/>
            <person name="Jarju S."/>
            <person name="Secka A."/>
            <person name="Antonio M."/>
            <person name="Oren A."/>
            <person name="Chaudhuri R.R."/>
            <person name="La Ragione R."/>
            <person name="Hildebrand F."/>
            <person name="Pallen M.J."/>
        </authorList>
    </citation>
    <scope>NUCLEOTIDE SEQUENCE</scope>
    <source>
        <strain evidence="1">CHK124-7917</strain>
    </source>
</reference>
<dbReference type="Pfam" id="PF04221">
    <property type="entry name" value="RelB"/>
    <property type="match status" value="1"/>
</dbReference>
<proteinExistence type="predicted"/>
<dbReference type="Gene3D" id="1.10.1220.10">
    <property type="entry name" value="Met repressor-like"/>
    <property type="match status" value="1"/>
</dbReference>
<dbReference type="AlphaFoldDB" id="A0A921GED0"/>
<gene>
    <name evidence="1" type="ORF">K8U72_02750</name>
</gene>
<accession>A0A921GED0</accession>
<comment type="caution">
    <text evidence="1">The sequence shown here is derived from an EMBL/GenBank/DDBJ whole genome shotgun (WGS) entry which is preliminary data.</text>
</comment>
<dbReference type="RefSeq" id="WP_274958677.1">
    <property type="nucleotide sequence ID" value="NZ_DYWQ01000045.1"/>
</dbReference>
<dbReference type="GO" id="GO:0006355">
    <property type="term" value="P:regulation of DNA-templated transcription"/>
    <property type="evidence" value="ECO:0007669"/>
    <property type="project" value="InterPro"/>
</dbReference>
<reference evidence="1" key="2">
    <citation type="submission" date="2021-09" db="EMBL/GenBank/DDBJ databases">
        <authorList>
            <person name="Gilroy R."/>
        </authorList>
    </citation>
    <scope>NUCLEOTIDE SEQUENCE</scope>
    <source>
        <strain evidence="1">CHK124-7917</strain>
    </source>
</reference>
<evidence type="ECO:0000313" key="1">
    <source>
        <dbReference type="EMBL" id="HJF44690.1"/>
    </source>
</evidence>
<protein>
    <submittedName>
        <fullName evidence="1">Type II toxin-antitoxin system RelB/DinJ family antitoxin</fullName>
    </submittedName>
</protein>